<organism evidence="7 8">
    <name type="scientific">Eubacterium cellulosolvens (strain ATCC 43171 / JCM 9499 / 6)</name>
    <name type="common">Cillobacterium cellulosolvens</name>
    <dbReference type="NCBI Taxonomy" id="633697"/>
    <lineage>
        <taxon>Bacteria</taxon>
        <taxon>Bacillati</taxon>
        <taxon>Bacillota</taxon>
        <taxon>Clostridia</taxon>
        <taxon>Eubacteriales</taxon>
        <taxon>Eubacteriaceae</taxon>
        <taxon>Eubacterium</taxon>
    </lineage>
</organism>
<accession>I5AQ66</accession>
<evidence type="ECO:0000256" key="5">
    <source>
        <dbReference type="ARBA" id="ARBA00022801"/>
    </source>
</evidence>
<dbReference type="InterPro" id="IPR002828">
    <property type="entry name" value="SurE-like_Pase/nucleotidase"/>
</dbReference>
<dbReference type="AlphaFoldDB" id="I5AQ66"/>
<dbReference type="PANTHER" id="PTHR30457:SF0">
    <property type="entry name" value="PHOSPHATASE, PUTATIVE (AFU_ORTHOLOGUE AFUA_4G01070)-RELATED"/>
    <property type="match status" value="1"/>
</dbReference>
<sequence>MQILIVNDDGIEYEGIHILSELAKDFGDVTVVAPMKQCSAMSHRVSIDREQSIRQSTIPVAGCKAYAVDGTPADCVKVAIGFLGLKPDYVFSGINDGINAGFDIAYSGTIGAAMEALMLGIPAIAYSRLRKGEADYGTVRAHFHDLTATLLRRDPLKDSIWNINFPNCPASSCKDILHDRRIAPQLVIPDTYHLIAQDGDETTVKLSGHMLDASAFDEGTDLRAVLDNYISVGSVRCPVL</sequence>
<dbReference type="GO" id="GO:0046872">
    <property type="term" value="F:metal ion binding"/>
    <property type="evidence" value="ECO:0007669"/>
    <property type="project" value="UniProtKB-KW"/>
</dbReference>
<gene>
    <name evidence="7" type="ORF">EubceDRAFT1_0073</name>
</gene>
<dbReference type="GO" id="GO:0008253">
    <property type="term" value="F:5'-nucleotidase activity"/>
    <property type="evidence" value="ECO:0007669"/>
    <property type="project" value="UniProtKB-EC"/>
</dbReference>
<dbReference type="InterPro" id="IPR036523">
    <property type="entry name" value="SurE-like_sf"/>
</dbReference>
<proteinExistence type="inferred from homology"/>
<evidence type="ECO:0000256" key="2">
    <source>
        <dbReference type="ARBA" id="ARBA00011062"/>
    </source>
</evidence>
<dbReference type="SUPFAM" id="SSF64167">
    <property type="entry name" value="SurE-like"/>
    <property type="match status" value="1"/>
</dbReference>
<keyword evidence="5" id="KW-0378">Hydrolase</keyword>
<evidence type="ECO:0000313" key="7">
    <source>
        <dbReference type="EMBL" id="EIM55939.1"/>
    </source>
</evidence>
<dbReference type="EMBL" id="CM001487">
    <property type="protein sequence ID" value="EIM55939.1"/>
    <property type="molecule type" value="Genomic_DNA"/>
</dbReference>
<dbReference type="Gene3D" id="3.40.1210.10">
    <property type="entry name" value="Survival protein SurE-like phosphatase/nucleotidase"/>
    <property type="match status" value="1"/>
</dbReference>
<keyword evidence="4" id="KW-0479">Metal-binding</keyword>
<reference evidence="7 8" key="1">
    <citation type="submission" date="2010-08" db="EMBL/GenBank/DDBJ databases">
        <authorList>
            <consortium name="US DOE Joint Genome Institute (JGI-PGF)"/>
            <person name="Lucas S."/>
            <person name="Copeland A."/>
            <person name="Lapidus A."/>
            <person name="Cheng J.-F."/>
            <person name="Bruce D."/>
            <person name="Goodwin L."/>
            <person name="Pitluck S."/>
            <person name="Land M.L."/>
            <person name="Hauser L."/>
            <person name="Chang Y.-J."/>
            <person name="Anderson I.J."/>
            <person name="Johnson E."/>
            <person name="Mulhopadhyay B."/>
            <person name="Kyrpides N."/>
            <person name="Woyke T.J."/>
        </authorList>
    </citation>
    <scope>NUCLEOTIDE SEQUENCE [LARGE SCALE GENOMIC DNA]</scope>
    <source>
        <strain evidence="7 8">6</strain>
    </source>
</reference>
<dbReference type="eggNOG" id="COG0496">
    <property type="taxonomic scope" value="Bacteria"/>
</dbReference>
<evidence type="ECO:0000256" key="4">
    <source>
        <dbReference type="ARBA" id="ARBA00022723"/>
    </source>
</evidence>
<dbReference type="Proteomes" id="UP000005753">
    <property type="component" value="Chromosome"/>
</dbReference>
<dbReference type="EC" id="3.1.3.5" evidence="3"/>
<evidence type="ECO:0000256" key="3">
    <source>
        <dbReference type="ARBA" id="ARBA00012643"/>
    </source>
</evidence>
<evidence type="ECO:0000259" key="6">
    <source>
        <dbReference type="Pfam" id="PF01975"/>
    </source>
</evidence>
<dbReference type="HOGENOM" id="CLU_045192_1_3_9"/>
<evidence type="ECO:0000313" key="8">
    <source>
        <dbReference type="Proteomes" id="UP000005753"/>
    </source>
</evidence>
<comment type="similarity">
    <text evidence="2">Belongs to the SurE nucleotidase family.</text>
</comment>
<name>I5AQ66_EUBC6</name>
<dbReference type="PANTHER" id="PTHR30457">
    <property type="entry name" value="5'-NUCLEOTIDASE SURE"/>
    <property type="match status" value="1"/>
</dbReference>
<keyword evidence="8" id="KW-1185">Reference proteome</keyword>
<comment type="catalytic activity">
    <reaction evidence="1">
        <text>a ribonucleoside 5'-phosphate + H2O = a ribonucleoside + phosphate</text>
        <dbReference type="Rhea" id="RHEA:12484"/>
        <dbReference type="ChEBI" id="CHEBI:15377"/>
        <dbReference type="ChEBI" id="CHEBI:18254"/>
        <dbReference type="ChEBI" id="CHEBI:43474"/>
        <dbReference type="ChEBI" id="CHEBI:58043"/>
        <dbReference type="EC" id="3.1.3.5"/>
    </reaction>
</comment>
<dbReference type="NCBIfam" id="TIGR00087">
    <property type="entry name" value="surE"/>
    <property type="match status" value="1"/>
</dbReference>
<reference evidence="7 8" key="2">
    <citation type="submission" date="2012-02" db="EMBL/GenBank/DDBJ databases">
        <title>Improved High-Quality Draft sequence of Eubacterium cellulosolvens 6.</title>
        <authorList>
            <consortium name="US DOE Joint Genome Institute"/>
            <person name="Lucas S."/>
            <person name="Han J."/>
            <person name="Lapidus A."/>
            <person name="Cheng J.-F."/>
            <person name="Goodwin L."/>
            <person name="Pitluck S."/>
            <person name="Peters L."/>
            <person name="Mikhailova N."/>
            <person name="Gu W."/>
            <person name="Detter J.C."/>
            <person name="Han C."/>
            <person name="Tapia R."/>
            <person name="Land M."/>
            <person name="Hauser L."/>
            <person name="Kyrpides N."/>
            <person name="Ivanova N."/>
            <person name="Pagani I."/>
            <person name="Johnson E."/>
            <person name="Mukhopadhyay B."/>
            <person name="Anderson I."/>
            <person name="Woyke T."/>
        </authorList>
    </citation>
    <scope>NUCLEOTIDE SEQUENCE [LARGE SCALE GENOMIC DNA]</scope>
    <source>
        <strain evidence="7 8">6</strain>
    </source>
</reference>
<evidence type="ECO:0000256" key="1">
    <source>
        <dbReference type="ARBA" id="ARBA00000815"/>
    </source>
</evidence>
<dbReference type="Pfam" id="PF01975">
    <property type="entry name" value="SurE"/>
    <property type="match status" value="1"/>
</dbReference>
<dbReference type="STRING" id="633697.EubceDRAFT1_0073"/>
<dbReference type="InterPro" id="IPR030048">
    <property type="entry name" value="SurE"/>
</dbReference>
<protein>
    <recommendedName>
        <fullName evidence="3">5'-nucleotidase</fullName>
        <ecNumber evidence="3">3.1.3.5</ecNumber>
    </recommendedName>
</protein>
<feature type="domain" description="Survival protein SurE-like phosphatase/nucleotidase" evidence="6">
    <location>
        <begin position="3"/>
        <end position="176"/>
    </location>
</feature>